<dbReference type="CDD" id="cd18873">
    <property type="entry name" value="NUDIX_NadM_like"/>
    <property type="match status" value="1"/>
</dbReference>
<accession>A0A6N8JHG4</accession>
<dbReference type="InterPro" id="IPR015797">
    <property type="entry name" value="NUDIX_hydrolase-like_dom_sf"/>
</dbReference>
<dbReference type="InterPro" id="IPR000086">
    <property type="entry name" value="NUDIX_hydrolase_dom"/>
</dbReference>
<dbReference type="EMBL" id="WRXO01000012">
    <property type="protein sequence ID" value="MVT44693.1"/>
    <property type="molecule type" value="Genomic_DNA"/>
</dbReference>
<sequence length="226" mass="26681">MKPFHSYQNPSLAIDLVVFGYQQRTLSVLLLNRNEMPFKDTWTLPGAFLQMDERFKDTCSRVLKTKLGMDNVYLEQLYSFDEPERDPRGRVIAIAHYALINPKNFAITAGSMANDVQWFDIHQMPELGFDHQEIFTQALQRLRSKILYFPVGFELLDDLFTMPELHELYECILDTTIDRRNFRRKILDAQYIINTGKKREGLQNRHPDLYKFNKKLPKNAFQLNIN</sequence>
<dbReference type="OrthoDB" id="9786141at2"/>
<evidence type="ECO:0000259" key="2">
    <source>
        <dbReference type="Pfam" id="PF21906"/>
    </source>
</evidence>
<dbReference type="InterPro" id="IPR036390">
    <property type="entry name" value="WH_DNA-bd_sf"/>
</dbReference>
<organism evidence="3 4">
    <name type="scientific">Chitinophaga oryziterrae</name>
    <dbReference type="NCBI Taxonomy" id="1031224"/>
    <lineage>
        <taxon>Bacteria</taxon>
        <taxon>Pseudomonadati</taxon>
        <taxon>Bacteroidota</taxon>
        <taxon>Chitinophagia</taxon>
        <taxon>Chitinophagales</taxon>
        <taxon>Chitinophagaceae</taxon>
        <taxon>Chitinophaga</taxon>
    </lineage>
</organism>
<evidence type="ECO:0000259" key="1">
    <source>
        <dbReference type="Pfam" id="PF00293"/>
    </source>
</evidence>
<proteinExistence type="predicted"/>
<name>A0A6N8JHG4_9BACT</name>
<dbReference type="SUPFAM" id="SSF55811">
    <property type="entry name" value="Nudix"/>
    <property type="match status" value="1"/>
</dbReference>
<feature type="domain" description="Nudix hydrolase" evidence="1">
    <location>
        <begin position="12"/>
        <end position="133"/>
    </location>
</feature>
<dbReference type="AlphaFoldDB" id="A0A6N8JHG4"/>
<dbReference type="Gene3D" id="3.90.79.10">
    <property type="entry name" value="Nucleoside Triphosphate Pyrophosphohydrolase"/>
    <property type="match status" value="1"/>
</dbReference>
<gene>
    <name evidence="3" type="ORF">GO495_29135</name>
</gene>
<dbReference type="Gene3D" id="1.10.10.10">
    <property type="entry name" value="Winged helix-like DNA-binding domain superfamily/Winged helix DNA-binding domain"/>
    <property type="match status" value="1"/>
</dbReference>
<protein>
    <submittedName>
        <fullName evidence="3">NUDIX domain-containing protein</fullName>
    </submittedName>
</protein>
<dbReference type="Pfam" id="PF00293">
    <property type="entry name" value="NUDIX"/>
    <property type="match status" value="1"/>
</dbReference>
<reference evidence="3 4" key="1">
    <citation type="submission" date="2019-12" db="EMBL/GenBank/DDBJ databases">
        <title>The draft genomic sequence of strain Chitinophaga oryziterrae JCM 16595.</title>
        <authorList>
            <person name="Zhang X."/>
        </authorList>
    </citation>
    <scope>NUCLEOTIDE SEQUENCE [LARGE SCALE GENOMIC DNA]</scope>
    <source>
        <strain evidence="3 4">JCM 16595</strain>
    </source>
</reference>
<dbReference type="SUPFAM" id="SSF46785">
    <property type="entry name" value="Winged helix' DNA-binding domain"/>
    <property type="match status" value="1"/>
</dbReference>
<dbReference type="InterPro" id="IPR036388">
    <property type="entry name" value="WH-like_DNA-bd_sf"/>
</dbReference>
<dbReference type="RefSeq" id="WP_157303480.1">
    <property type="nucleotide sequence ID" value="NZ_BAAAZB010000018.1"/>
</dbReference>
<dbReference type="InterPro" id="IPR054105">
    <property type="entry name" value="WHD_NrtR"/>
</dbReference>
<dbReference type="Pfam" id="PF21906">
    <property type="entry name" value="WHD_NrtR"/>
    <property type="match status" value="1"/>
</dbReference>
<dbReference type="PANTHER" id="PTHR43736:SF4">
    <property type="entry name" value="SLR1690 PROTEIN"/>
    <property type="match status" value="1"/>
</dbReference>
<dbReference type="PANTHER" id="PTHR43736">
    <property type="entry name" value="ADP-RIBOSE PYROPHOSPHATASE"/>
    <property type="match status" value="1"/>
</dbReference>
<evidence type="ECO:0000313" key="4">
    <source>
        <dbReference type="Proteomes" id="UP000468388"/>
    </source>
</evidence>
<keyword evidence="4" id="KW-1185">Reference proteome</keyword>
<dbReference type="Proteomes" id="UP000468388">
    <property type="component" value="Unassembled WGS sequence"/>
</dbReference>
<feature type="domain" description="NrtR DNA-binding winged helix" evidence="2">
    <location>
        <begin position="152"/>
        <end position="212"/>
    </location>
</feature>
<evidence type="ECO:0000313" key="3">
    <source>
        <dbReference type="EMBL" id="MVT44693.1"/>
    </source>
</evidence>
<comment type="caution">
    <text evidence="3">The sequence shown here is derived from an EMBL/GenBank/DDBJ whole genome shotgun (WGS) entry which is preliminary data.</text>
</comment>